<dbReference type="EMBL" id="CP017641">
    <property type="protein sequence ID" value="APZ94706.1"/>
    <property type="molecule type" value="Genomic_DNA"/>
</dbReference>
<dbReference type="InterPro" id="IPR007404">
    <property type="entry name" value="YdjM-like"/>
</dbReference>
<dbReference type="AlphaFoldDB" id="A0A1P8WKW9"/>
<dbReference type="Proteomes" id="UP000187735">
    <property type="component" value="Chromosome"/>
</dbReference>
<dbReference type="KEGG" id="fmr:Fuma_04345"/>
<protein>
    <recommendedName>
        <fullName evidence="4">Metal-dependent hydrolase</fullName>
    </recommendedName>
</protein>
<sequence length="247" mass="26585">MAAYREHITVSGTLGIAYAFAAVISFGFSITQAIIAAILTWIAGMLPDMDSESGRPIRELSGITAALAPLVLLQHANYLGISNDRAMMFSLLLYGAVRYGGAALLGKLTVHRGMFHSIPALIIASEATFLAYHNPDPKVRLLMAGGVALGFFSHLILDEMYSVQWDGMRIKVKKSSGSAIKFFGKKHMPNAVALGLMMFFSYACLMNVGIIPDPNVAPAPEVLEITGDLEAAPVYRMADEPTGAVYR</sequence>
<accession>A0A1P8WKW9</accession>
<feature type="transmembrane region" description="Helical" evidence="1">
    <location>
        <begin position="139"/>
        <end position="157"/>
    </location>
</feature>
<keyword evidence="1" id="KW-0472">Membrane</keyword>
<evidence type="ECO:0000313" key="2">
    <source>
        <dbReference type="EMBL" id="APZ94706.1"/>
    </source>
</evidence>
<proteinExistence type="predicted"/>
<dbReference type="Pfam" id="PF04307">
    <property type="entry name" value="YdjM"/>
    <property type="match status" value="1"/>
</dbReference>
<evidence type="ECO:0000313" key="3">
    <source>
        <dbReference type="Proteomes" id="UP000187735"/>
    </source>
</evidence>
<reference evidence="2 3" key="1">
    <citation type="journal article" date="2016" name="Front. Microbiol.">
        <title>Fuerstia marisgermanicae gen. nov., sp. nov., an Unusual Member of the Phylum Planctomycetes from the German Wadden Sea.</title>
        <authorList>
            <person name="Kohn T."/>
            <person name="Heuer A."/>
            <person name="Jogler M."/>
            <person name="Vollmers J."/>
            <person name="Boedeker C."/>
            <person name="Bunk B."/>
            <person name="Rast P."/>
            <person name="Borchert D."/>
            <person name="Glockner I."/>
            <person name="Freese H.M."/>
            <person name="Klenk H.P."/>
            <person name="Overmann J."/>
            <person name="Kaster A.K."/>
            <person name="Rohde M."/>
            <person name="Wiegand S."/>
            <person name="Jogler C."/>
        </authorList>
    </citation>
    <scope>NUCLEOTIDE SEQUENCE [LARGE SCALE GENOMIC DNA]</scope>
    <source>
        <strain evidence="2 3">NH11</strain>
    </source>
</reference>
<feature type="transmembrane region" description="Helical" evidence="1">
    <location>
        <begin position="16"/>
        <end position="42"/>
    </location>
</feature>
<feature type="transmembrane region" description="Helical" evidence="1">
    <location>
        <begin position="63"/>
        <end position="81"/>
    </location>
</feature>
<dbReference type="OrthoDB" id="5295350at2"/>
<keyword evidence="1" id="KW-1133">Transmembrane helix</keyword>
<feature type="transmembrane region" description="Helical" evidence="1">
    <location>
        <begin position="191"/>
        <end position="211"/>
    </location>
</feature>
<gene>
    <name evidence="2" type="ORF">Fuma_04345</name>
</gene>
<evidence type="ECO:0000256" key="1">
    <source>
        <dbReference type="SAM" id="Phobius"/>
    </source>
</evidence>
<dbReference type="STRING" id="1891926.Fuma_04345"/>
<feature type="transmembrane region" description="Helical" evidence="1">
    <location>
        <begin position="87"/>
        <end position="106"/>
    </location>
</feature>
<dbReference type="RefSeq" id="WP_077025979.1">
    <property type="nucleotide sequence ID" value="NZ_CP017641.1"/>
</dbReference>
<keyword evidence="1" id="KW-0812">Transmembrane</keyword>
<organism evidence="2 3">
    <name type="scientific">Fuerstiella marisgermanici</name>
    <dbReference type="NCBI Taxonomy" id="1891926"/>
    <lineage>
        <taxon>Bacteria</taxon>
        <taxon>Pseudomonadati</taxon>
        <taxon>Planctomycetota</taxon>
        <taxon>Planctomycetia</taxon>
        <taxon>Planctomycetales</taxon>
        <taxon>Planctomycetaceae</taxon>
        <taxon>Fuerstiella</taxon>
    </lineage>
</organism>
<keyword evidence="3" id="KW-1185">Reference proteome</keyword>
<evidence type="ECO:0008006" key="4">
    <source>
        <dbReference type="Google" id="ProtNLM"/>
    </source>
</evidence>
<name>A0A1P8WKW9_9PLAN</name>